<dbReference type="PANTHER" id="PTHR46193:SF18">
    <property type="entry name" value="HEXITOL PHOSPHATASE B"/>
    <property type="match status" value="1"/>
</dbReference>
<dbReference type="RefSeq" id="WP_079446006.1">
    <property type="nucleotide sequence ID" value="NZ_MWPQ01000023.1"/>
</dbReference>
<comment type="caution">
    <text evidence="6">The sequence shown here is derived from an EMBL/GenBank/DDBJ whole genome shotgun (WGS) entry which is preliminary data.</text>
</comment>
<dbReference type="SFLD" id="SFLDG01129">
    <property type="entry name" value="C1.5:_HAD__Beta-PGM__Phosphata"/>
    <property type="match status" value="1"/>
</dbReference>
<evidence type="ECO:0000313" key="7">
    <source>
        <dbReference type="Proteomes" id="UP000189940"/>
    </source>
</evidence>
<dbReference type="InterPro" id="IPR036412">
    <property type="entry name" value="HAD-like_sf"/>
</dbReference>
<reference evidence="6 7" key="1">
    <citation type="submission" date="2017-02" db="EMBL/GenBank/DDBJ databases">
        <title>Genome sequence of the nitrite-oxidizing bacterium Nitrobacter vulgaris strain Ab1.</title>
        <authorList>
            <person name="Mellbye B.L."/>
            <person name="Davis E.W."/>
            <person name="Spieck E."/>
            <person name="Chang J.H."/>
            <person name="Bottomley P.J."/>
            <person name="Sayavedra-Soto L.A."/>
        </authorList>
    </citation>
    <scope>NUCLEOTIDE SEQUENCE [LARGE SCALE GENOMIC DNA]</scope>
    <source>
        <strain evidence="6 7">Ab1</strain>
    </source>
</reference>
<keyword evidence="7" id="KW-1185">Reference proteome</keyword>
<dbReference type="PANTHER" id="PTHR46193">
    <property type="entry name" value="6-PHOSPHOGLUCONATE PHOSPHATASE"/>
    <property type="match status" value="1"/>
</dbReference>
<dbReference type="Pfam" id="PF13419">
    <property type="entry name" value="HAD_2"/>
    <property type="match status" value="1"/>
</dbReference>
<evidence type="ECO:0000256" key="4">
    <source>
        <dbReference type="ARBA" id="ARBA00022842"/>
    </source>
</evidence>
<dbReference type="InterPro" id="IPR051600">
    <property type="entry name" value="Beta-PGM-like"/>
</dbReference>
<comment type="cofactor">
    <cofactor evidence="1">
        <name>Mg(2+)</name>
        <dbReference type="ChEBI" id="CHEBI:18420"/>
    </cofactor>
</comment>
<evidence type="ECO:0000256" key="3">
    <source>
        <dbReference type="ARBA" id="ARBA00022723"/>
    </source>
</evidence>
<gene>
    <name evidence="6" type="ORF">B2M20_05150</name>
</gene>
<keyword evidence="5" id="KW-0119">Carbohydrate metabolism</keyword>
<dbReference type="Gene3D" id="3.40.50.1000">
    <property type="entry name" value="HAD superfamily/HAD-like"/>
    <property type="match status" value="1"/>
</dbReference>
<sequence length="220" mass="23200">MLETDASPLHGGLFLDLDGTLADSLTALKNVYYSFLASFGASGDEVEFQRLNGPPLGEIIERLRMAHKLPGTPADLLQKYSAMVSQAQQSVRPAAGAHELLAHARACGLKIAVVTSSPKLSAQRWLAFGGLADEIDDVVGGDEVNAGKPAAEPYVRALRRLNCSAALSHAVEDSRIGAMSAVAAGLKTWALAPPNNRAGWPGQVAFIERLTDLLGRISAC</sequence>
<proteinExistence type="inferred from homology"/>
<dbReference type="InterPro" id="IPR023198">
    <property type="entry name" value="PGP-like_dom2"/>
</dbReference>
<evidence type="ECO:0000256" key="5">
    <source>
        <dbReference type="ARBA" id="ARBA00023277"/>
    </source>
</evidence>
<evidence type="ECO:0000256" key="2">
    <source>
        <dbReference type="ARBA" id="ARBA00006171"/>
    </source>
</evidence>
<protein>
    <submittedName>
        <fullName evidence="6">Haloacid dehalogenase</fullName>
    </submittedName>
</protein>
<name>A0A1V4I0M2_NITVU</name>
<dbReference type="SFLD" id="SFLDS00003">
    <property type="entry name" value="Haloacid_Dehalogenase"/>
    <property type="match status" value="1"/>
</dbReference>
<dbReference type="Gene3D" id="1.10.150.240">
    <property type="entry name" value="Putative phosphatase, domain 2"/>
    <property type="match status" value="1"/>
</dbReference>
<dbReference type="EMBL" id="MWPQ01000023">
    <property type="protein sequence ID" value="OPH83798.1"/>
    <property type="molecule type" value="Genomic_DNA"/>
</dbReference>
<keyword evidence="4" id="KW-0460">Magnesium</keyword>
<dbReference type="SUPFAM" id="SSF56784">
    <property type="entry name" value="HAD-like"/>
    <property type="match status" value="1"/>
</dbReference>
<dbReference type="AlphaFoldDB" id="A0A1V4I0M2"/>
<dbReference type="GO" id="GO:0046872">
    <property type="term" value="F:metal ion binding"/>
    <property type="evidence" value="ECO:0007669"/>
    <property type="project" value="UniProtKB-KW"/>
</dbReference>
<dbReference type="InterPro" id="IPR041492">
    <property type="entry name" value="HAD_2"/>
</dbReference>
<accession>A0A1V4I0M2</accession>
<dbReference type="InterPro" id="IPR023214">
    <property type="entry name" value="HAD_sf"/>
</dbReference>
<dbReference type="GO" id="GO:0003824">
    <property type="term" value="F:catalytic activity"/>
    <property type="evidence" value="ECO:0007669"/>
    <property type="project" value="UniProtKB-ARBA"/>
</dbReference>
<evidence type="ECO:0000313" key="6">
    <source>
        <dbReference type="EMBL" id="OPH83798.1"/>
    </source>
</evidence>
<organism evidence="6 7">
    <name type="scientific">Nitrobacter vulgaris</name>
    <dbReference type="NCBI Taxonomy" id="29421"/>
    <lineage>
        <taxon>Bacteria</taxon>
        <taxon>Pseudomonadati</taxon>
        <taxon>Pseudomonadota</taxon>
        <taxon>Alphaproteobacteria</taxon>
        <taxon>Hyphomicrobiales</taxon>
        <taxon>Nitrobacteraceae</taxon>
        <taxon>Nitrobacter</taxon>
    </lineage>
</organism>
<dbReference type="CDD" id="cd07505">
    <property type="entry name" value="HAD_BPGM-like"/>
    <property type="match status" value="1"/>
</dbReference>
<dbReference type="OrthoDB" id="9800058at2"/>
<comment type="similarity">
    <text evidence="2">Belongs to the HAD-like hydrolase superfamily. CbbY/CbbZ/Gph/YieH family.</text>
</comment>
<dbReference type="STRING" id="29421.B2M20_05150"/>
<keyword evidence="3" id="KW-0479">Metal-binding</keyword>
<dbReference type="Proteomes" id="UP000189940">
    <property type="component" value="Unassembled WGS sequence"/>
</dbReference>
<evidence type="ECO:0000256" key="1">
    <source>
        <dbReference type="ARBA" id="ARBA00001946"/>
    </source>
</evidence>